<protein>
    <submittedName>
        <fullName evidence="1">Uncharacterized protein</fullName>
    </submittedName>
</protein>
<organism evidence="1">
    <name type="scientific">marine sediment metagenome</name>
    <dbReference type="NCBI Taxonomy" id="412755"/>
    <lineage>
        <taxon>unclassified sequences</taxon>
        <taxon>metagenomes</taxon>
        <taxon>ecological metagenomes</taxon>
    </lineage>
</organism>
<accession>A0A0F9GDQ2</accession>
<name>A0A0F9GDQ2_9ZZZZ</name>
<reference evidence="1" key="1">
    <citation type="journal article" date="2015" name="Nature">
        <title>Complex archaea that bridge the gap between prokaryotes and eukaryotes.</title>
        <authorList>
            <person name="Spang A."/>
            <person name="Saw J.H."/>
            <person name="Jorgensen S.L."/>
            <person name="Zaremba-Niedzwiedzka K."/>
            <person name="Martijn J."/>
            <person name="Lind A.E."/>
            <person name="van Eijk R."/>
            <person name="Schleper C."/>
            <person name="Guy L."/>
            <person name="Ettema T.J."/>
        </authorList>
    </citation>
    <scope>NUCLEOTIDE SEQUENCE</scope>
</reference>
<proteinExistence type="predicted"/>
<sequence>MPDHLAGELALAALRALPTPKLKEIWNTLHRRIHDPKAHPEPGDYDVMDNIRKVLRDREGPELQSGREMVVEAMRDMFTNGVD</sequence>
<comment type="caution">
    <text evidence="1">The sequence shown here is derived from an EMBL/GenBank/DDBJ whole genome shotgun (WGS) entry which is preliminary data.</text>
</comment>
<gene>
    <name evidence="1" type="ORF">LCGC14_2196990</name>
</gene>
<dbReference type="AlphaFoldDB" id="A0A0F9GDQ2"/>
<evidence type="ECO:0000313" key="1">
    <source>
        <dbReference type="EMBL" id="KKL61272.1"/>
    </source>
</evidence>
<dbReference type="EMBL" id="LAZR01028869">
    <property type="protein sequence ID" value="KKL61272.1"/>
    <property type="molecule type" value="Genomic_DNA"/>
</dbReference>